<dbReference type="GO" id="GO:0005829">
    <property type="term" value="C:cytosol"/>
    <property type="evidence" value="ECO:0007669"/>
    <property type="project" value="TreeGrafter"/>
</dbReference>
<keyword evidence="5" id="KW-1185">Reference proteome</keyword>
<evidence type="ECO:0000259" key="3">
    <source>
        <dbReference type="Pfam" id="PF19278"/>
    </source>
</evidence>
<dbReference type="PANTHER" id="PTHR11365">
    <property type="entry name" value="5-OXOPROLINASE RELATED"/>
    <property type="match status" value="1"/>
</dbReference>
<dbReference type="Pfam" id="PF05378">
    <property type="entry name" value="Hydant_A_N"/>
    <property type="match status" value="1"/>
</dbReference>
<organism evidence="4 5">
    <name type="scientific">Halotalea alkalilenta</name>
    <dbReference type="NCBI Taxonomy" id="376489"/>
    <lineage>
        <taxon>Bacteria</taxon>
        <taxon>Pseudomonadati</taxon>
        <taxon>Pseudomonadota</taxon>
        <taxon>Gammaproteobacteria</taxon>
        <taxon>Oceanospirillales</taxon>
        <taxon>Halomonadaceae</taxon>
        <taxon>Halotalea</taxon>
    </lineage>
</organism>
<dbReference type="GO" id="GO:0017168">
    <property type="term" value="F:5-oxoprolinase (ATP-hydrolyzing) activity"/>
    <property type="evidence" value="ECO:0007669"/>
    <property type="project" value="TreeGrafter"/>
</dbReference>
<dbReference type="InterPro" id="IPR045079">
    <property type="entry name" value="Oxoprolinase-like"/>
</dbReference>
<name>A0A172YCF7_9GAMM</name>
<sequence>MTPSSPSVRVGVDIGGTFTDVALELDGRLHAAKVLTDHAQPERAILEGIRQACSLAGVTPKAITQIIHGTTLATNALIERRGARTALITTRGFRDVIEMRTESRFEQYDLALALPPALIARADRYVVGGRLDAQGEELEPLDLEQLDRVIGLIREGGYQSVAVGLLHSYRNPCHERRIRDRVRAALPAVAVSISSEVSPQIREYERFNTVCANAYVKPLIAAYLERLSAALVSEGVSCPVHLIHSGGGLISLATAIEFPVRLLESGPAGGAIYAAHYASRYGIERALSFDMGGTTAKICLIEGGRPKSARSFEVARTYRFKKGSGMPISVPVIEMVEIGAGGGSIGQVDALRQIRVGPESAGSEPGPACYGRGGERPTVTDADLVLGRLDPERFAAGSLKLDIDAAAGALEREIAAPLGADRWQAAFGITEVVDENMASAARVHAVESGRELSGFTMIAYGGAAPLHAVRIADKLGVRRLLVPPGAGVGSAIGFLRAPFAFETLRSAVMRLSDFDVAAVGRLLDEMESEASAFVRDAGLREPPSRELRAYMRYSGQGWEIEVPLVAAEFHAAPLETLRAEFDSAYRGSFGHLVEGADVEVVSWALQLSEPGSPPDRVEPRMHCDDGVEPPAPFDRRQVFDAKRGVFVDCALYQRDQLAQGVAIAGPLIITEPETSTLVPPDYSVSLQRDGCLLIEHRQDEGVPA</sequence>
<gene>
    <name evidence="4" type="ORF">A5892_04345</name>
</gene>
<dbReference type="Pfam" id="PF19278">
    <property type="entry name" value="Hydant_A_C"/>
    <property type="match status" value="1"/>
</dbReference>
<dbReference type="EMBL" id="CP015243">
    <property type="protein sequence ID" value="ANF56792.1"/>
    <property type="molecule type" value="Genomic_DNA"/>
</dbReference>
<dbReference type="SUPFAM" id="SSF53067">
    <property type="entry name" value="Actin-like ATPase domain"/>
    <property type="match status" value="1"/>
</dbReference>
<dbReference type="InterPro" id="IPR043129">
    <property type="entry name" value="ATPase_NBD"/>
</dbReference>
<accession>A0A172YCF7</accession>
<reference evidence="4 5" key="1">
    <citation type="submission" date="2016-04" db="EMBL/GenBank/DDBJ databases">
        <title>Complete Genome Sequence of Halotalea alkalilenta IHB B 13600.</title>
        <authorList>
            <person name="Swarnkar M.K."/>
            <person name="Sharma A."/>
            <person name="Kaushal K."/>
            <person name="Soni R."/>
            <person name="Rana S."/>
            <person name="Singh A.K."/>
            <person name="Gulati A."/>
        </authorList>
    </citation>
    <scope>NUCLEOTIDE SEQUENCE [LARGE SCALE GENOMIC DNA]</scope>
    <source>
        <strain evidence="4 5">IHB B 13600</strain>
    </source>
</reference>
<proteinExistence type="predicted"/>
<dbReference type="GO" id="GO:0006749">
    <property type="term" value="P:glutathione metabolic process"/>
    <property type="evidence" value="ECO:0007669"/>
    <property type="project" value="TreeGrafter"/>
</dbReference>
<evidence type="ECO:0000259" key="1">
    <source>
        <dbReference type="Pfam" id="PF01968"/>
    </source>
</evidence>
<feature type="domain" description="Hydantoinase A/oxoprolinase" evidence="1">
    <location>
        <begin position="206"/>
        <end position="500"/>
    </location>
</feature>
<dbReference type="InterPro" id="IPR002821">
    <property type="entry name" value="Hydantoinase_A"/>
</dbReference>
<feature type="domain" description="Hydantoinase/oxoprolinase N-terminal" evidence="2">
    <location>
        <begin position="9"/>
        <end position="184"/>
    </location>
</feature>
<dbReference type="InterPro" id="IPR049517">
    <property type="entry name" value="ACX-like_C"/>
</dbReference>
<evidence type="ECO:0000313" key="5">
    <source>
        <dbReference type="Proteomes" id="UP000077875"/>
    </source>
</evidence>
<feature type="domain" description="Acetophenone carboxylase-like C-terminal" evidence="3">
    <location>
        <begin position="546"/>
        <end position="687"/>
    </location>
</feature>
<evidence type="ECO:0000313" key="4">
    <source>
        <dbReference type="EMBL" id="ANF56792.1"/>
    </source>
</evidence>
<evidence type="ECO:0000259" key="2">
    <source>
        <dbReference type="Pfam" id="PF05378"/>
    </source>
</evidence>
<dbReference type="InterPro" id="IPR008040">
    <property type="entry name" value="Hydant_A_N"/>
</dbReference>
<dbReference type="KEGG" id="haa:A5892_04345"/>
<dbReference type="PANTHER" id="PTHR11365:SF23">
    <property type="entry name" value="HYPOTHETICAL 5-OXOPROLINASE (EUROFUNG)-RELATED"/>
    <property type="match status" value="1"/>
</dbReference>
<protein>
    <submittedName>
        <fullName evidence="4">Methylhydantoinase</fullName>
    </submittedName>
</protein>
<dbReference type="Pfam" id="PF01968">
    <property type="entry name" value="Hydantoinase_A"/>
    <property type="match status" value="1"/>
</dbReference>
<dbReference type="RefSeq" id="WP_064121760.1">
    <property type="nucleotide sequence ID" value="NZ_CP015243.1"/>
</dbReference>
<dbReference type="Proteomes" id="UP000077875">
    <property type="component" value="Chromosome"/>
</dbReference>
<dbReference type="STRING" id="376489.A5892_04345"/>
<dbReference type="AlphaFoldDB" id="A0A172YCF7"/>